<dbReference type="Gene3D" id="3.30.420.10">
    <property type="entry name" value="Ribonuclease H-like superfamily/Ribonuclease H"/>
    <property type="match status" value="1"/>
</dbReference>
<dbReference type="NCBIfam" id="NF033516">
    <property type="entry name" value="transpos_IS3"/>
    <property type="match status" value="1"/>
</dbReference>
<evidence type="ECO:0000256" key="1">
    <source>
        <dbReference type="ARBA" id="ARBA00002286"/>
    </source>
</evidence>
<dbReference type="InterPro" id="IPR025948">
    <property type="entry name" value="HTH-like_dom"/>
</dbReference>
<reference evidence="4" key="1">
    <citation type="submission" date="2022-02" db="EMBL/GenBank/DDBJ databases">
        <title>Corynebacterium sp. from urogenital microbiome.</title>
        <authorList>
            <person name="Cappelli E.A."/>
            <person name="Ribeiro T.G."/>
            <person name="Peixe L."/>
        </authorList>
    </citation>
    <scope>NUCLEOTIDE SEQUENCE</scope>
    <source>
        <strain evidence="4">C8Ua_174</strain>
    </source>
</reference>
<keyword evidence="2" id="KW-0175">Coiled coil</keyword>
<dbReference type="InterPro" id="IPR012337">
    <property type="entry name" value="RNaseH-like_sf"/>
</dbReference>
<dbReference type="InterPro" id="IPR009057">
    <property type="entry name" value="Homeodomain-like_sf"/>
</dbReference>
<dbReference type="InterPro" id="IPR036397">
    <property type="entry name" value="RNaseH_sf"/>
</dbReference>
<dbReference type="InterPro" id="IPR048020">
    <property type="entry name" value="Transpos_IS3"/>
</dbReference>
<comment type="caution">
    <text evidence="4">The sequence shown here is derived from an EMBL/GenBank/DDBJ whole genome shotgun (WGS) entry which is preliminary data.</text>
</comment>
<dbReference type="Proteomes" id="UP001146469">
    <property type="component" value="Unassembled WGS sequence"/>
</dbReference>
<dbReference type="PROSITE" id="PS50994">
    <property type="entry name" value="INTEGRASE"/>
    <property type="match status" value="1"/>
</dbReference>
<gene>
    <name evidence="4" type="ORF">L8V00_08840</name>
</gene>
<organism evidence="4 5">
    <name type="scientific">Corynebacterium evansiae</name>
    <dbReference type="NCBI Taxonomy" id="2913499"/>
    <lineage>
        <taxon>Bacteria</taxon>
        <taxon>Bacillati</taxon>
        <taxon>Actinomycetota</taxon>
        <taxon>Actinomycetes</taxon>
        <taxon>Mycobacteriales</taxon>
        <taxon>Corynebacteriaceae</taxon>
        <taxon>Corynebacterium</taxon>
    </lineage>
</organism>
<accession>A0A9X3LLN3</accession>
<evidence type="ECO:0000313" key="5">
    <source>
        <dbReference type="Proteomes" id="UP001146469"/>
    </source>
</evidence>
<dbReference type="PANTHER" id="PTHR46889:SF4">
    <property type="entry name" value="TRANSPOSASE INSO FOR INSERTION SEQUENCE ELEMENT IS911B-RELATED"/>
    <property type="match status" value="1"/>
</dbReference>
<dbReference type="GO" id="GO:0015074">
    <property type="term" value="P:DNA integration"/>
    <property type="evidence" value="ECO:0007669"/>
    <property type="project" value="InterPro"/>
</dbReference>
<dbReference type="InterPro" id="IPR001584">
    <property type="entry name" value="Integrase_cat-core"/>
</dbReference>
<evidence type="ECO:0000256" key="2">
    <source>
        <dbReference type="SAM" id="Coils"/>
    </source>
</evidence>
<dbReference type="InterPro" id="IPR050900">
    <property type="entry name" value="Transposase_IS3/IS150/IS904"/>
</dbReference>
<evidence type="ECO:0000259" key="3">
    <source>
        <dbReference type="PROSITE" id="PS50994"/>
    </source>
</evidence>
<dbReference type="Pfam" id="PF13333">
    <property type="entry name" value="rve_2"/>
    <property type="match status" value="1"/>
</dbReference>
<evidence type="ECO:0000313" key="4">
    <source>
        <dbReference type="EMBL" id="MCZ9290304.1"/>
    </source>
</evidence>
<dbReference type="RefSeq" id="WP_269944791.1">
    <property type="nucleotide sequence ID" value="NZ_JAKMUT010000008.1"/>
</dbReference>
<name>A0A9X3LLN3_9CORY</name>
<dbReference type="Pfam" id="PF13276">
    <property type="entry name" value="HTH_21"/>
    <property type="match status" value="1"/>
</dbReference>
<feature type="domain" description="Integrase catalytic" evidence="3">
    <location>
        <begin position="232"/>
        <end position="398"/>
    </location>
</feature>
<dbReference type="SUPFAM" id="SSF53098">
    <property type="entry name" value="Ribonuclease H-like"/>
    <property type="match status" value="1"/>
</dbReference>
<dbReference type="GO" id="GO:0003676">
    <property type="term" value="F:nucleic acid binding"/>
    <property type="evidence" value="ECO:0007669"/>
    <property type="project" value="InterPro"/>
</dbReference>
<dbReference type="Gene3D" id="1.10.10.10">
    <property type="entry name" value="Winged helix-like DNA-binding domain superfamily/Winged helix DNA-binding domain"/>
    <property type="match status" value="1"/>
</dbReference>
<comment type="function">
    <text evidence="1">Involved in the transposition of the insertion sequence.</text>
</comment>
<dbReference type="InterPro" id="IPR036388">
    <property type="entry name" value="WH-like_DNA-bd_sf"/>
</dbReference>
<keyword evidence="5" id="KW-1185">Reference proteome</keyword>
<protein>
    <submittedName>
        <fullName evidence="4">IS3 family transposase</fullName>
    </submittedName>
</protein>
<feature type="coiled-coil region" evidence="2">
    <location>
        <begin position="64"/>
        <end position="91"/>
    </location>
</feature>
<sequence>MPRKYSDEFKAKAVRLPEDLVELEGCSKWGAAVEIGEKLGIPAHTLNDWLKPNMAPSDVEIDTGESTADELKRLRKEVMELRRANEILKTAFSFFRGGTRPSHQKMIEYIDAYRDRFGVEAICRTLKETECGFITSGGYRAAKTRTPSARSLLDALLIPELVRVYEDNFSVYGVRKMWKAMQRAGWNISRDQTARLMKHAGIQGRRRGHTPMTTLRANVPDGRPDLVNRDFTAPAPHRLWVADITYVRTLSGFVYTAFITDVYSRKIVGVAIRASMRTDELPLEAFEHALYHAGDLRSEGLVHHSDRGSQYVSIRYGEALALAGVDPSVGTVGDSYDNALDETVNGLYKTELSYPDRPWTSVGEVEIATLRWVHWWNNQRLHQSLGYFTPQEMEDAYYQRSGAQTLGVK</sequence>
<dbReference type="PANTHER" id="PTHR46889">
    <property type="entry name" value="TRANSPOSASE INSF FOR INSERTION SEQUENCE IS3B-RELATED"/>
    <property type="match status" value="1"/>
</dbReference>
<dbReference type="EMBL" id="JAKMUT010000008">
    <property type="protein sequence ID" value="MCZ9290304.1"/>
    <property type="molecule type" value="Genomic_DNA"/>
</dbReference>
<dbReference type="AlphaFoldDB" id="A0A9X3LLN3"/>
<proteinExistence type="predicted"/>
<dbReference type="Pfam" id="PF00665">
    <property type="entry name" value="rve"/>
    <property type="match status" value="1"/>
</dbReference>
<dbReference type="SUPFAM" id="SSF46689">
    <property type="entry name" value="Homeodomain-like"/>
    <property type="match status" value="1"/>
</dbReference>